<proteinExistence type="predicted"/>
<name>A0A0F9B833_9ZZZZ</name>
<dbReference type="Gene3D" id="3.90.75.20">
    <property type="match status" value="1"/>
</dbReference>
<dbReference type="AlphaFoldDB" id="A0A0F9B833"/>
<sequence length="179" mass="20974">MQLETWVDYREDDWEEQLVIGLSNYGRVRSYAQDPNGTVIKGGNINGYCTVNIKMKNGKRRNFYLHKLFAKAFLEASPNQKSVLHLNHDKTDNRLSNLKWATHKERYAHQKTSPMDIKRRNSGERHYTKLTYAEATILKKKLLDPNRKTRLKVLAKQFGVSEMQLHRIKTGENWGDLKV</sequence>
<comment type="caution">
    <text evidence="2">The sequence shown here is derived from an EMBL/GenBank/DDBJ whole genome shotgun (WGS) entry which is preliminary data.</text>
</comment>
<reference evidence="2" key="1">
    <citation type="journal article" date="2015" name="Nature">
        <title>Complex archaea that bridge the gap between prokaryotes and eukaryotes.</title>
        <authorList>
            <person name="Spang A."/>
            <person name="Saw J.H."/>
            <person name="Jorgensen S.L."/>
            <person name="Zaremba-Niedzwiedzka K."/>
            <person name="Martijn J."/>
            <person name="Lind A.E."/>
            <person name="van Eijk R."/>
            <person name="Schleper C."/>
            <person name="Guy L."/>
            <person name="Ettema T.J."/>
        </authorList>
    </citation>
    <scope>NUCLEOTIDE SEQUENCE</scope>
</reference>
<dbReference type="EMBL" id="LAZR01053483">
    <property type="protein sequence ID" value="KKK80651.1"/>
    <property type="molecule type" value="Genomic_DNA"/>
</dbReference>
<protein>
    <recommendedName>
        <fullName evidence="1">HNH nuclease domain-containing protein</fullName>
    </recommendedName>
</protein>
<dbReference type="InterPro" id="IPR044925">
    <property type="entry name" value="His-Me_finger_sf"/>
</dbReference>
<dbReference type="Pfam" id="PF13392">
    <property type="entry name" value="HNH_3"/>
    <property type="match status" value="1"/>
</dbReference>
<dbReference type="SUPFAM" id="SSF54060">
    <property type="entry name" value="His-Me finger endonucleases"/>
    <property type="match status" value="1"/>
</dbReference>
<gene>
    <name evidence="2" type="ORF">LCGC14_2821360</name>
</gene>
<dbReference type="InterPro" id="IPR003615">
    <property type="entry name" value="HNH_nuc"/>
</dbReference>
<evidence type="ECO:0000313" key="2">
    <source>
        <dbReference type="EMBL" id="KKK80651.1"/>
    </source>
</evidence>
<feature type="domain" description="HNH nuclease" evidence="1">
    <location>
        <begin position="64"/>
        <end position="105"/>
    </location>
</feature>
<evidence type="ECO:0000259" key="1">
    <source>
        <dbReference type="Pfam" id="PF13392"/>
    </source>
</evidence>
<accession>A0A0F9B833</accession>
<organism evidence="2">
    <name type="scientific">marine sediment metagenome</name>
    <dbReference type="NCBI Taxonomy" id="412755"/>
    <lineage>
        <taxon>unclassified sequences</taxon>
        <taxon>metagenomes</taxon>
        <taxon>ecological metagenomes</taxon>
    </lineage>
</organism>